<keyword evidence="3" id="KW-1185">Reference proteome</keyword>
<dbReference type="EMBL" id="KZ305072">
    <property type="protein sequence ID" value="PIA30460.1"/>
    <property type="molecule type" value="Genomic_DNA"/>
</dbReference>
<dbReference type="STRING" id="218851.A0A2G5CGU3"/>
<reference evidence="2 3" key="1">
    <citation type="submission" date="2017-09" db="EMBL/GenBank/DDBJ databases">
        <title>WGS assembly of Aquilegia coerulea Goldsmith.</title>
        <authorList>
            <person name="Hodges S."/>
            <person name="Kramer E."/>
            <person name="Nordborg M."/>
            <person name="Tomkins J."/>
            <person name="Borevitz J."/>
            <person name="Derieg N."/>
            <person name="Yan J."/>
            <person name="Mihaltcheva S."/>
            <person name="Hayes R.D."/>
            <person name="Rokhsar D."/>
        </authorList>
    </citation>
    <scope>NUCLEOTIDE SEQUENCE [LARGE SCALE GENOMIC DNA]</scope>
    <source>
        <strain evidence="3">cv. Goldsmith</strain>
    </source>
</reference>
<dbReference type="InterPro" id="IPR036047">
    <property type="entry name" value="F-box-like_dom_sf"/>
</dbReference>
<sequence length="235" mass="26884">MPGDIMIIIFLKIDTVDLLTHVQFVCSSWKKLAKEPRLFHTIVIPKALARHTCNVKDLAKEAVDRSCGELLEFYNENYCGDDLLLYVVNESKSLRSFRVCHGSNICGDIILELARKHPLLEELEFSERFRYYGIDIVFKEVGHSCLRLKRFTLTLGGEFFGDCEIINDIALAIAENIPQLHCLRLSGEFSGVGCKAILDGCSKLECLDHRKFNFNVLEQNLLKNFVGKIKDLRLW</sequence>
<evidence type="ECO:0000313" key="2">
    <source>
        <dbReference type="EMBL" id="PIA30460.1"/>
    </source>
</evidence>
<name>A0A2G5CGU3_AQUCA</name>
<accession>A0A2G5CGU3</accession>
<protein>
    <recommendedName>
        <fullName evidence="1">F-box domain-containing protein</fullName>
    </recommendedName>
</protein>
<dbReference type="Pfam" id="PF00646">
    <property type="entry name" value="F-box"/>
    <property type="match status" value="1"/>
</dbReference>
<organism evidence="2 3">
    <name type="scientific">Aquilegia coerulea</name>
    <name type="common">Rocky mountain columbine</name>
    <dbReference type="NCBI Taxonomy" id="218851"/>
    <lineage>
        <taxon>Eukaryota</taxon>
        <taxon>Viridiplantae</taxon>
        <taxon>Streptophyta</taxon>
        <taxon>Embryophyta</taxon>
        <taxon>Tracheophyta</taxon>
        <taxon>Spermatophyta</taxon>
        <taxon>Magnoliopsida</taxon>
        <taxon>Ranunculales</taxon>
        <taxon>Ranunculaceae</taxon>
        <taxon>Thalictroideae</taxon>
        <taxon>Aquilegia</taxon>
    </lineage>
</organism>
<dbReference type="PROSITE" id="PS50181">
    <property type="entry name" value="FBOX"/>
    <property type="match status" value="1"/>
</dbReference>
<evidence type="ECO:0000313" key="3">
    <source>
        <dbReference type="Proteomes" id="UP000230069"/>
    </source>
</evidence>
<dbReference type="AlphaFoldDB" id="A0A2G5CGU3"/>
<gene>
    <name evidence="2" type="ORF">AQUCO_05500022v1</name>
</gene>
<dbReference type="SUPFAM" id="SSF81383">
    <property type="entry name" value="F-box domain"/>
    <property type="match status" value="1"/>
</dbReference>
<dbReference type="Proteomes" id="UP000230069">
    <property type="component" value="Unassembled WGS sequence"/>
</dbReference>
<dbReference type="InterPro" id="IPR032675">
    <property type="entry name" value="LRR_dom_sf"/>
</dbReference>
<dbReference type="Gene3D" id="1.20.1280.50">
    <property type="match status" value="1"/>
</dbReference>
<proteinExistence type="predicted"/>
<dbReference type="InParanoid" id="A0A2G5CGU3"/>
<dbReference type="PANTHER" id="PTHR38926:SF2">
    <property type="entry name" value="F-BOX_LRR-REPEAT PROTEIN 21-RELATED"/>
    <property type="match status" value="1"/>
</dbReference>
<dbReference type="SUPFAM" id="SSF52047">
    <property type="entry name" value="RNI-like"/>
    <property type="match status" value="1"/>
</dbReference>
<dbReference type="PANTHER" id="PTHR38926">
    <property type="entry name" value="F-BOX DOMAIN CONTAINING PROTEIN, EXPRESSED"/>
    <property type="match status" value="1"/>
</dbReference>
<dbReference type="InterPro" id="IPR001810">
    <property type="entry name" value="F-box_dom"/>
</dbReference>
<evidence type="ECO:0000259" key="1">
    <source>
        <dbReference type="PROSITE" id="PS50181"/>
    </source>
</evidence>
<dbReference type="Gene3D" id="3.80.10.10">
    <property type="entry name" value="Ribonuclease Inhibitor"/>
    <property type="match status" value="1"/>
</dbReference>
<dbReference type="OrthoDB" id="2095648at2759"/>
<feature type="domain" description="F-box" evidence="1">
    <location>
        <begin position="1"/>
        <end position="42"/>
    </location>
</feature>